<dbReference type="PROSITE" id="PS50943">
    <property type="entry name" value="HTH_CROC1"/>
    <property type="match status" value="1"/>
</dbReference>
<evidence type="ECO:0000259" key="2">
    <source>
        <dbReference type="PROSITE" id="PS50943"/>
    </source>
</evidence>
<keyword evidence="4" id="KW-1185">Reference proteome</keyword>
<keyword evidence="1" id="KW-0238">DNA-binding</keyword>
<dbReference type="RefSeq" id="WP_068440392.1">
    <property type="nucleotide sequence ID" value="NZ_LXEW01000023.1"/>
</dbReference>
<gene>
    <name evidence="3" type="ORF">M998_1590</name>
</gene>
<dbReference type="Pfam" id="PF01381">
    <property type="entry name" value="HTH_3"/>
    <property type="match status" value="1"/>
</dbReference>
<dbReference type="OrthoDB" id="5683219at2"/>
<evidence type="ECO:0000313" key="4">
    <source>
        <dbReference type="Proteomes" id="UP000078224"/>
    </source>
</evidence>
<dbReference type="SUPFAM" id="SSF47413">
    <property type="entry name" value="lambda repressor-like DNA-binding domains"/>
    <property type="match status" value="1"/>
</dbReference>
<accession>A0A1B7JWU3</accession>
<dbReference type="SMART" id="SM00530">
    <property type="entry name" value="HTH_XRE"/>
    <property type="match status" value="1"/>
</dbReference>
<proteinExistence type="predicted"/>
<dbReference type="EMBL" id="LXEW01000023">
    <property type="protein sequence ID" value="OAT52381.1"/>
    <property type="molecule type" value="Genomic_DNA"/>
</dbReference>
<dbReference type="AlphaFoldDB" id="A0A1B7JWU3"/>
<dbReference type="InterPro" id="IPR001387">
    <property type="entry name" value="Cro/C1-type_HTH"/>
</dbReference>
<dbReference type="GO" id="GO:0003677">
    <property type="term" value="F:DNA binding"/>
    <property type="evidence" value="ECO:0007669"/>
    <property type="project" value="UniProtKB-KW"/>
</dbReference>
<comment type="caution">
    <text evidence="3">The sequence shown here is derived from an EMBL/GenBank/DDBJ whole genome shotgun (WGS) entry which is preliminary data.</text>
</comment>
<dbReference type="PANTHER" id="PTHR46558">
    <property type="entry name" value="TRACRIPTIONAL REGULATORY PROTEIN-RELATED-RELATED"/>
    <property type="match status" value="1"/>
</dbReference>
<feature type="domain" description="HTH cro/C1-type" evidence="2">
    <location>
        <begin position="18"/>
        <end position="72"/>
    </location>
</feature>
<protein>
    <submittedName>
        <fullName evidence="3">MrpJ family protein</fullName>
    </submittedName>
</protein>
<sequence length="115" mass="13123">MSIRNDSERIHYSIGQRILKKRKELGYTGSQLAKLLDVSQQQVSRYERGKNKINLLSLFKIAVALKTPMNWFLEDITEQYSNEVDNGGNASINGTHNLMQSHDSMQLAAEITLLR</sequence>
<dbReference type="CDD" id="cd00093">
    <property type="entry name" value="HTH_XRE"/>
    <property type="match status" value="1"/>
</dbReference>
<evidence type="ECO:0000313" key="3">
    <source>
        <dbReference type="EMBL" id="OAT52381.1"/>
    </source>
</evidence>
<dbReference type="Proteomes" id="UP000078224">
    <property type="component" value="Unassembled WGS sequence"/>
</dbReference>
<organism evidence="3 4">
    <name type="scientific">Providencia heimbachae ATCC 35613</name>
    <dbReference type="NCBI Taxonomy" id="1354272"/>
    <lineage>
        <taxon>Bacteria</taxon>
        <taxon>Pseudomonadati</taxon>
        <taxon>Pseudomonadota</taxon>
        <taxon>Gammaproteobacteria</taxon>
        <taxon>Enterobacterales</taxon>
        <taxon>Morganellaceae</taxon>
        <taxon>Providencia</taxon>
    </lineage>
</organism>
<dbReference type="PATRIC" id="fig|1354272.4.peg.1616"/>
<dbReference type="Gene3D" id="1.10.260.40">
    <property type="entry name" value="lambda repressor-like DNA-binding domains"/>
    <property type="match status" value="1"/>
</dbReference>
<name>A0A1B7JWU3_9GAMM</name>
<dbReference type="InterPro" id="IPR010982">
    <property type="entry name" value="Lambda_DNA-bd_dom_sf"/>
</dbReference>
<dbReference type="PANTHER" id="PTHR46558:SF13">
    <property type="entry name" value="HTH-TYPE TRANSCRIPTIONAL REGULATOR IMMR"/>
    <property type="match status" value="1"/>
</dbReference>
<evidence type="ECO:0000256" key="1">
    <source>
        <dbReference type="ARBA" id="ARBA00023125"/>
    </source>
</evidence>
<reference evidence="3 4" key="1">
    <citation type="submission" date="2016-04" db="EMBL/GenBank/DDBJ databases">
        <title>ATOL: Assembling a taxonomically balanced genome-scale reconstruction of the evolutionary history of the Enterobacteriaceae.</title>
        <authorList>
            <person name="Plunkett G.III."/>
            <person name="Neeno-Eckwall E.C."/>
            <person name="Glasner J.D."/>
            <person name="Perna N.T."/>
        </authorList>
    </citation>
    <scope>NUCLEOTIDE SEQUENCE [LARGE SCALE GENOMIC DNA]</scope>
    <source>
        <strain evidence="3 4">ATCC 35613</strain>
    </source>
</reference>